<protein>
    <submittedName>
        <fullName evidence="1">Uncharacterized protein</fullName>
    </submittedName>
</protein>
<reference evidence="1 2" key="1">
    <citation type="journal article" date="2024" name="Ann. Entomol. Soc. Am.">
        <title>Genomic analyses of the southern and eastern yellowjacket wasps (Hymenoptera: Vespidae) reveal evolutionary signatures of social life.</title>
        <authorList>
            <person name="Catto M.A."/>
            <person name="Caine P.B."/>
            <person name="Orr S.E."/>
            <person name="Hunt B.G."/>
            <person name="Goodisman M.A.D."/>
        </authorList>
    </citation>
    <scope>NUCLEOTIDE SEQUENCE [LARGE SCALE GENOMIC DNA]</scope>
    <source>
        <strain evidence="1">233</strain>
        <tissue evidence="1">Head and thorax</tissue>
    </source>
</reference>
<accession>A0ABD2AW48</accession>
<dbReference type="Proteomes" id="UP001607302">
    <property type="component" value="Unassembled WGS sequence"/>
</dbReference>
<evidence type="ECO:0000313" key="1">
    <source>
        <dbReference type="EMBL" id="KAL2723905.1"/>
    </source>
</evidence>
<organism evidence="1 2">
    <name type="scientific">Vespula squamosa</name>
    <name type="common">Southern yellow jacket</name>
    <name type="synonym">Wasp</name>
    <dbReference type="NCBI Taxonomy" id="30214"/>
    <lineage>
        <taxon>Eukaryota</taxon>
        <taxon>Metazoa</taxon>
        <taxon>Ecdysozoa</taxon>
        <taxon>Arthropoda</taxon>
        <taxon>Hexapoda</taxon>
        <taxon>Insecta</taxon>
        <taxon>Pterygota</taxon>
        <taxon>Neoptera</taxon>
        <taxon>Endopterygota</taxon>
        <taxon>Hymenoptera</taxon>
        <taxon>Apocrita</taxon>
        <taxon>Aculeata</taxon>
        <taxon>Vespoidea</taxon>
        <taxon>Vespidae</taxon>
        <taxon>Vespinae</taxon>
        <taxon>Vespula</taxon>
    </lineage>
</organism>
<keyword evidence="2" id="KW-1185">Reference proteome</keyword>
<sequence length="122" mass="14175">MLCGLSYRHEEQTRAYSFNPLFKAPPTTSHVAEGSYPACYCCRGGHCIAVSNLIRILRVERSRVEREQNLNLSIIKALRKQERLGDKYTYKNACDKCAFKFFSLIYKQDLNFSVIKNKHSFE</sequence>
<gene>
    <name evidence="1" type="ORF">V1478_008418</name>
</gene>
<name>A0ABD2AW48_VESSQ</name>
<dbReference type="AlphaFoldDB" id="A0ABD2AW48"/>
<dbReference type="EMBL" id="JAUDFV010000139">
    <property type="protein sequence ID" value="KAL2723905.1"/>
    <property type="molecule type" value="Genomic_DNA"/>
</dbReference>
<proteinExistence type="predicted"/>
<comment type="caution">
    <text evidence="1">The sequence shown here is derived from an EMBL/GenBank/DDBJ whole genome shotgun (WGS) entry which is preliminary data.</text>
</comment>
<evidence type="ECO:0000313" key="2">
    <source>
        <dbReference type="Proteomes" id="UP001607302"/>
    </source>
</evidence>